<evidence type="ECO:0000313" key="2">
    <source>
        <dbReference type="Proteomes" id="UP000230392"/>
    </source>
</evidence>
<dbReference type="Pfam" id="PF06258">
    <property type="entry name" value="Mito_fiss_Elm1"/>
    <property type="match status" value="1"/>
</dbReference>
<proteinExistence type="predicted"/>
<evidence type="ECO:0000313" key="1">
    <source>
        <dbReference type="EMBL" id="PIP16088.1"/>
    </source>
</evidence>
<dbReference type="EMBL" id="PCRF01000216">
    <property type="protein sequence ID" value="PIP16088.1"/>
    <property type="molecule type" value="Genomic_DNA"/>
</dbReference>
<evidence type="ECO:0008006" key="3">
    <source>
        <dbReference type="Google" id="ProtNLM"/>
    </source>
</evidence>
<dbReference type="Proteomes" id="UP000230392">
    <property type="component" value="Unassembled WGS sequence"/>
</dbReference>
<dbReference type="InterPro" id="IPR009367">
    <property type="entry name" value="Elm1-like"/>
</dbReference>
<name>A0A2G9YA31_9BACT</name>
<accession>A0A2G9YA31</accession>
<gene>
    <name evidence="1" type="ORF">COX46_04360</name>
</gene>
<reference evidence="1 2" key="1">
    <citation type="submission" date="2017-09" db="EMBL/GenBank/DDBJ databases">
        <title>Depth-based differentiation of microbial function through sediment-hosted aquifers and enrichment of novel symbionts in the deep terrestrial subsurface.</title>
        <authorList>
            <person name="Probst A.J."/>
            <person name="Ladd B."/>
            <person name="Jarett J.K."/>
            <person name="Geller-Mcgrath D.E."/>
            <person name="Sieber C.M."/>
            <person name="Emerson J.B."/>
            <person name="Anantharaman K."/>
            <person name="Thomas B.C."/>
            <person name="Malmstrom R."/>
            <person name="Stieglmeier M."/>
            <person name="Klingl A."/>
            <person name="Woyke T."/>
            <person name="Ryan C.M."/>
            <person name="Banfield J.F."/>
        </authorList>
    </citation>
    <scope>NUCLEOTIDE SEQUENCE [LARGE SCALE GENOMIC DNA]</scope>
    <source>
        <strain evidence="1">CG23_combo_of_CG06-09_8_20_14_all_48_7</strain>
    </source>
</reference>
<sequence length="280" mass="31016">MKIVVLDDGNRGNFNQAVGIAERIPSAEIEVITIPSVRVLPRLTLILAANLASLLSLSCIRFLLKSLVFHPLLNPQCPKPCLVISAGGRLAPINLLLSRAFLADSIQVLWPDLIRLSLFDLIVIPEHDLWRHRRVVPTPNMVVIKGATNRIRPSGLMNQAPTALDGRGRIYPTRIAVLIGGNDKNYLISKDWAQKLATCLAEIAENLPAEVYITTSRRTPKEVEQVLRERLGDSPRFHLVLYRETKANPVAEFLAKANLILTTEDSINMVSESASSGRRT</sequence>
<protein>
    <recommendedName>
        <fullName evidence="3">Nucleoside-diphosphate sugar epimerase</fullName>
    </recommendedName>
</protein>
<feature type="non-terminal residue" evidence="1">
    <location>
        <position position="280"/>
    </location>
</feature>
<comment type="caution">
    <text evidence="1">The sequence shown here is derived from an EMBL/GenBank/DDBJ whole genome shotgun (WGS) entry which is preliminary data.</text>
</comment>
<organism evidence="1 2">
    <name type="scientific">bacterium (Candidatus Ratteibacteria) CG23_combo_of_CG06-09_8_20_14_all_48_7</name>
    <dbReference type="NCBI Taxonomy" id="2014292"/>
    <lineage>
        <taxon>Bacteria</taxon>
        <taxon>Candidatus Ratteibacteria</taxon>
    </lineage>
</organism>
<dbReference type="AlphaFoldDB" id="A0A2G9YA31"/>